<dbReference type="InterPro" id="IPR018841">
    <property type="entry name" value="DUF2442"/>
</dbReference>
<reference evidence="1" key="1">
    <citation type="submission" date="2016-09" db="EMBL/GenBank/DDBJ databases">
        <title>Genome sequence of Chlorobaculum limnaeum.</title>
        <authorList>
            <person name="Liu Z."/>
            <person name="Tank M."/>
            <person name="Bryant D.A."/>
        </authorList>
    </citation>
    <scope>NUCLEOTIDE SEQUENCE [LARGE SCALE GENOMIC DNA]</scope>
    <source>
        <strain evidence="1">DSM 1677</strain>
    </source>
</reference>
<keyword evidence="2" id="KW-1185">Reference proteome</keyword>
<dbReference type="EMBL" id="CP017305">
    <property type="protein sequence ID" value="AOS82938.1"/>
    <property type="molecule type" value="Genomic_DNA"/>
</dbReference>
<name>A0A1D8D4Z5_CHLLM</name>
<gene>
    <name evidence="1" type="ORF">BIU88_01515</name>
</gene>
<sequence>MNLLKHGESISAVEVSNISQHGIWLLAHGKELFLSYADFPWFRDQTVKAILNVEEQSFGHFYWPDLDVDLTEEIIEHPERFPLLSNVRVSS</sequence>
<proteinExistence type="predicted"/>
<dbReference type="Pfam" id="PF10387">
    <property type="entry name" value="DUF2442"/>
    <property type="match status" value="1"/>
</dbReference>
<evidence type="ECO:0000313" key="2">
    <source>
        <dbReference type="Proteomes" id="UP000095185"/>
    </source>
</evidence>
<protein>
    <submittedName>
        <fullName evidence="1">Integron cassette protein</fullName>
    </submittedName>
</protein>
<dbReference type="RefSeq" id="WP_069808668.1">
    <property type="nucleotide sequence ID" value="NZ_CP017305.1"/>
</dbReference>
<evidence type="ECO:0000313" key="1">
    <source>
        <dbReference type="EMBL" id="AOS82938.1"/>
    </source>
</evidence>
<dbReference type="Proteomes" id="UP000095185">
    <property type="component" value="Chromosome"/>
</dbReference>
<dbReference type="AlphaFoldDB" id="A0A1D8D4Z5"/>
<dbReference type="STRING" id="274537.BIU88_01515"/>
<accession>A0A1D8D4Z5</accession>
<dbReference type="KEGG" id="clz:BIU88_01515"/>
<organism evidence="1 2">
    <name type="scientific">Chlorobaculum limnaeum</name>
    <dbReference type="NCBI Taxonomy" id="274537"/>
    <lineage>
        <taxon>Bacteria</taxon>
        <taxon>Pseudomonadati</taxon>
        <taxon>Chlorobiota</taxon>
        <taxon>Chlorobiia</taxon>
        <taxon>Chlorobiales</taxon>
        <taxon>Chlorobiaceae</taxon>
        <taxon>Chlorobaculum</taxon>
    </lineage>
</organism>